<sequence length="69" mass="8176">MSKCPFWSTGKEKVECYGECPMNRFFAIEDNCPFKEYLSNSKISFKEIGDYEYSFDDEPEIDFISEMTK</sequence>
<accession>A0ABR8PP67</accession>
<dbReference type="EMBL" id="JACSRA010000001">
    <property type="protein sequence ID" value="MBD7909971.1"/>
    <property type="molecule type" value="Genomic_DNA"/>
</dbReference>
<protein>
    <submittedName>
        <fullName evidence="1">Uncharacterized protein</fullName>
    </submittedName>
</protein>
<name>A0ABR8PP67_9CLOT</name>
<reference evidence="1 2" key="1">
    <citation type="submission" date="2020-08" db="EMBL/GenBank/DDBJ databases">
        <title>A Genomic Blueprint of the Chicken Gut Microbiome.</title>
        <authorList>
            <person name="Gilroy R."/>
            <person name="Ravi A."/>
            <person name="Getino M."/>
            <person name="Pursley I."/>
            <person name="Horton D.L."/>
            <person name="Alikhan N.-F."/>
            <person name="Baker D."/>
            <person name="Gharbi K."/>
            <person name="Hall N."/>
            <person name="Watson M."/>
            <person name="Adriaenssens E.M."/>
            <person name="Foster-Nyarko E."/>
            <person name="Jarju S."/>
            <person name="Secka A."/>
            <person name="Antonio M."/>
            <person name="Oren A."/>
            <person name="Chaudhuri R."/>
            <person name="La Ragione R.M."/>
            <person name="Hildebrand F."/>
            <person name="Pallen M.J."/>
        </authorList>
    </citation>
    <scope>NUCLEOTIDE SEQUENCE [LARGE SCALE GENOMIC DNA]</scope>
    <source>
        <strain evidence="1 2">Sa3CVN1</strain>
    </source>
</reference>
<evidence type="ECO:0000313" key="1">
    <source>
        <dbReference type="EMBL" id="MBD7909971.1"/>
    </source>
</evidence>
<evidence type="ECO:0000313" key="2">
    <source>
        <dbReference type="Proteomes" id="UP000627781"/>
    </source>
</evidence>
<gene>
    <name evidence="1" type="ORF">H9661_01265</name>
</gene>
<comment type="caution">
    <text evidence="1">The sequence shown here is derived from an EMBL/GenBank/DDBJ whole genome shotgun (WGS) entry which is preliminary data.</text>
</comment>
<proteinExistence type="predicted"/>
<keyword evidence="2" id="KW-1185">Reference proteome</keyword>
<dbReference type="RefSeq" id="WP_143316300.1">
    <property type="nucleotide sequence ID" value="NZ_JACSRA010000001.1"/>
</dbReference>
<organism evidence="1 2">
    <name type="scientific">Clostridium cibarium</name>
    <dbReference type="NCBI Taxonomy" id="2762247"/>
    <lineage>
        <taxon>Bacteria</taxon>
        <taxon>Bacillati</taxon>
        <taxon>Bacillota</taxon>
        <taxon>Clostridia</taxon>
        <taxon>Eubacteriales</taxon>
        <taxon>Clostridiaceae</taxon>
        <taxon>Clostridium</taxon>
    </lineage>
</organism>
<dbReference type="Proteomes" id="UP000627781">
    <property type="component" value="Unassembled WGS sequence"/>
</dbReference>